<accession>A0A843UU47</accession>
<organism evidence="1 2">
    <name type="scientific">Colocasia esculenta</name>
    <name type="common">Wild taro</name>
    <name type="synonym">Arum esculentum</name>
    <dbReference type="NCBI Taxonomy" id="4460"/>
    <lineage>
        <taxon>Eukaryota</taxon>
        <taxon>Viridiplantae</taxon>
        <taxon>Streptophyta</taxon>
        <taxon>Embryophyta</taxon>
        <taxon>Tracheophyta</taxon>
        <taxon>Spermatophyta</taxon>
        <taxon>Magnoliopsida</taxon>
        <taxon>Liliopsida</taxon>
        <taxon>Araceae</taxon>
        <taxon>Aroideae</taxon>
        <taxon>Colocasieae</taxon>
        <taxon>Colocasia</taxon>
    </lineage>
</organism>
<proteinExistence type="predicted"/>
<dbReference type="AlphaFoldDB" id="A0A843UU47"/>
<comment type="caution">
    <text evidence="1">The sequence shown here is derived from an EMBL/GenBank/DDBJ whole genome shotgun (WGS) entry which is preliminary data.</text>
</comment>
<gene>
    <name evidence="1" type="ORF">Taro_018560</name>
</gene>
<name>A0A843UU47_COLES</name>
<sequence>MLGVCSGATAGGFLLTPREEAVLSEKYKVDRLEWQGWSTDLASADFWVLTLKSVDRNDRLLVPPSYFFFLRLQWKQHQQRQQQQQQTKQQQQQTKQQQQTGWIRTIEVYVEL</sequence>
<dbReference type="Proteomes" id="UP000652761">
    <property type="component" value="Unassembled WGS sequence"/>
</dbReference>
<protein>
    <submittedName>
        <fullName evidence="1">Uncharacterized protein</fullName>
    </submittedName>
</protein>
<reference evidence="1" key="1">
    <citation type="submission" date="2017-07" db="EMBL/GenBank/DDBJ databases">
        <title>Taro Niue Genome Assembly and Annotation.</title>
        <authorList>
            <person name="Atibalentja N."/>
            <person name="Keating K."/>
            <person name="Fields C.J."/>
        </authorList>
    </citation>
    <scope>NUCLEOTIDE SEQUENCE</scope>
    <source>
        <strain evidence="1">Niue_2</strain>
        <tissue evidence="1">Leaf</tissue>
    </source>
</reference>
<evidence type="ECO:0000313" key="2">
    <source>
        <dbReference type="Proteomes" id="UP000652761"/>
    </source>
</evidence>
<keyword evidence="2" id="KW-1185">Reference proteome</keyword>
<dbReference type="EMBL" id="NMUH01000865">
    <property type="protein sequence ID" value="MQL86026.1"/>
    <property type="molecule type" value="Genomic_DNA"/>
</dbReference>
<evidence type="ECO:0000313" key="1">
    <source>
        <dbReference type="EMBL" id="MQL86026.1"/>
    </source>
</evidence>